<organism evidence="2 3">
    <name type="scientific">Gossypium tomentosum</name>
    <name type="common">Hawaiian cotton</name>
    <name type="synonym">Gossypium sandvicense</name>
    <dbReference type="NCBI Taxonomy" id="34277"/>
    <lineage>
        <taxon>Eukaryota</taxon>
        <taxon>Viridiplantae</taxon>
        <taxon>Streptophyta</taxon>
        <taxon>Embryophyta</taxon>
        <taxon>Tracheophyta</taxon>
        <taxon>Spermatophyta</taxon>
        <taxon>Magnoliopsida</taxon>
        <taxon>eudicotyledons</taxon>
        <taxon>Gunneridae</taxon>
        <taxon>Pentapetalae</taxon>
        <taxon>rosids</taxon>
        <taxon>malvids</taxon>
        <taxon>Malvales</taxon>
        <taxon>Malvaceae</taxon>
        <taxon>Malvoideae</taxon>
        <taxon>Gossypium</taxon>
    </lineage>
</organism>
<dbReference type="Proteomes" id="UP000322667">
    <property type="component" value="Chromosome D12"/>
</dbReference>
<reference evidence="2 3" key="1">
    <citation type="submission" date="2019-07" db="EMBL/GenBank/DDBJ databases">
        <title>WGS assembly of Gossypium tomentosum.</title>
        <authorList>
            <person name="Chen Z.J."/>
            <person name="Sreedasyam A."/>
            <person name="Ando A."/>
            <person name="Song Q."/>
            <person name="De L."/>
            <person name="Hulse-Kemp A."/>
            <person name="Ding M."/>
            <person name="Ye W."/>
            <person name="Kirkbride R."/>
            <person name="Jenkins J."/>
            <person name="Plott C."/>
            <person name="Lovell J."/>
            <person name="Lin Y.-M."/>
            <person name="Vaughn R."/>
            <person name="Liu B."/>
            <person name="Li W."/>
            <person name="Simpson S."/>
            <person name="Scheffler B."/>
            <person name="Saski C."/>
            <person name="Grover C."/>
            <person name="Hu G."/>
            <person name="Conover J."/>
            <person name="Carlson J."/>
            <person name="Shu S."/>
            <person name="Boston L."/>
            <person name="Williams M."/>
            <person name="Peterson D."/>
            <person name="Mcgee K."/>
            <person name="Jones D."/>
            <person name="Wendel J."/>
            <person name="Stelly D."/>
            <person name="Grimwood J."/>
            <person name="Schmutz J."/>
        </authorList>
    </citation>
    <scope>NUCLEOTIDE SEQUENCE [LARGE SCALE GENOMIC DNA]</scope>
    <source>
        <strain evidence="2">7179.01</strain>
    </source>
</reference>
<evidence type="ECO:0000313" key="3">
    <source>
        <dbReference type="Proteomes" id="UP000322667"/>
    </source>
</evidence>
<keyword evidence="1" id="KW-0472">Membrane</keyword>
<dbReference type="AlphaFoldDB" id="A0A5D2I933"/>
<keyword evidence="1" id="KW-1133">Transmembrane helix</keyword>
<sequence>MEAMHHGLRDLFVVIVLNSVKDSISMKRITMGHRDILEFIIYSYWFLNDIIGFVGVQL</sequence>
<keyword evidence="1" id="KW-0812">Transmembrane</keyword>
<keyword evidence="3" id="KW-1185">Reference proteome</keyword>
<proteinExistence type="predicted"/>
<gene>
    <name evidence="2" type="ORF">ES332_D12G156900v1</name>
</gene>
<accession>A0A5D2I933</accession>
<feature type="transmembrane region" description="Helical" evidence="1">
    <location>
        <begin position="36"/>
        <end position="56"/>
    </location>
</feature>
<dbReference type="EMBL" id="CM017634">
    <property type="protein sequence ID" value="TYH39087.1"/>
    <property type="molecule type" value="Genomic_DNA"/>
</dbReference>
<name>A0A5D2I933_GOSTO</name>
<evidence type="ECO:0000313" key="2">
    <source>
        <dbReference type="EMBL" id="TYH39087.1"/>
    </source>
</evidence>
<evidence type="ECO:0000256" key="1">
    <source>
        <dbReference type="SAM" id="Phobius"/>
    </source>
</evidence>
<protein>
    <submittedName>
        <fullName evidence="2">Uncharacterized protein</fullName>
    </submittedName>
</protein>